<proteinExistence type="predicted"/>
<reference evidence="2" key="3">
    <citation type="submission" date="2023-06" db="EMBL/GenBank/DDBJ databases">
        <authorList>
            <person name="Sun Q."/>
            <person name="Zhou Y."/>
        </authorList>
    </citation>
    <scope>NUCLEOTIDE SEQUENCE</scope>
    <source>
        <strain evidence="2">CGMCC 1.10859</strain>
    </source>
</reference>
<dbReference type="Proteomes" id="UP000199541">
    <property type="component" value="Unassembled WGS sequence"/>
</dbReference>
<evidence type="ECO:0000313" key="4">
    <source>
        <dbReference type="Proteomes" id="UP000199541"/>
    </source>
</evidence>
<dbReference type="EMBL" id="FNOB01000009">
    <property type="protein sequence ID" value="SDX02061.1"/>
    <property type="molecule type" value="Genomic_DNA"/>
</dbReference>
<dbReference type="AlphaFoldDB" id="A0AAN4UR57"/>
<gene>
    <name evidence="2" type="ORF">GCM10008024_19520</name>
    <name evidence="3" type="ORF">SAMN05444006_1098</name>
</gene>
<dbReference type="Pfam" id="PF01755">
    <property type="entry name" value="Glyco_transf_25"/>
    <property type="match status" value="1"/>
</dbReference>
<evidence type="ECO:0000313" key="5">
    <source>
        <dbReference type="Proteomes" id="UP000634647"/>
    </source>
</evidence>
<evidence type="ECO:0000259" key="1">
    <source>
        <dbReference type="Pfam" id="PF01755"/>
    </source>
</evidence>
<accession>A0AAN4UR57</accession>
<feature type="domain" description="Glycosyl transferase family 25" evidence="1">
    <location>
        <begin position="6"/>
        <end position="102"/>
    </location>
</feature>
<keyword evidence="4" id="KW-1185">Reference proteome</keyword>
<evidence type="ECO:0000313" key="3">
    <source>
        <dbReference type="EMBL" id="SDX02061.1"/>
    </source>
</evidence>
<dbReference type="RefSeq" id="WP_035845123.1">
    <property type="nucleotide sequence ID" value="NZ_BNAB01000008.1"/>
</dbReference>
<comment type="caution">
    <text evidence="2">The sequence shown here is derived from an EMBL/GenBank/DDBJ whole genome shotgun (WGS) entry which is preliminary data.</text>
</comment>
<protein>
    <submittedName>
        <fullName evidence="3">Glycosyltransferase involved in LPS biosynthesis, GR25 family</fullName>
    </submittedName>
</protein>
<dbReference type="InterPro" id="IPR002654">
    <property type="entry name" value="Glyco_trans_25"/>
</dbReference>
<reference evidence="3 4" key="2">
    <citation type="submission" date="2016-10" db="EMBL/GenBank/DDBJ databases">
        <authorList>
            <person name="Varghese N."/>
            <person name="Submissions S."/>
        </authorList>
    </citation>
    <scope>NUCLEOTIDE SEQUENCE [LARGE SCALE GENOMIC DNA]</scope>
    <source>
        <strain evidence="3 4">DSM 24802</strain>
    </source>
</reference>
<name>A0AAN4UR57_9RHOB</name>
<dbReference type="CDD" id="cd06532">
    <property type="entry name" value="Glyco_transf_25"/>
    <property type="match status" value="1"/>
</dbReference>
<organism evidence="2 5">
    <name type="scientific">Allgaiera indica</name>
    <dbReference type="NCBI Taxonomy" id="765699"/>
    <lineage>
        <taxon>Bacteria</taxon>
        <taxon>Pseudomonadati</taxon>
        <taxon>Pseudomonadota</taxon>
        <taxon>Alphaproteobacteria</taxon>
        <taxon>Rhodobacterales</taxon>
        <taxon>Paracoccaceae</taxon>
        <taxon>Allgaiera</taxon>
    </lineage>
</organism>
<sequence length="240" mass="26307">MRLMGLVIHLPRATARRPVAEALRAACGVPCDLLEACDGAALPAEALAAAYRPDLLRPRYPFALRAAEIGCFLSHRAAWQRLIDSDAEALALFEDDMVLDPAAFAPALTLAQRHVARMGYVQFQTRPVAGDPVDAEGSARLFRPTITPLRASGQLIHRDCAHRLLDLTAPFDRPIDTFVQMHWHTGLRPGAIHPAGLRDVAATAGGSTISQRKSLADRLAREWKRGRYRAAVRRLSEAAR</sequence>
<dbReference type="Proteomes" id="UP000634647">
    <property type="component" value="Unassembled WGS sequence"/>
</dbReference>
<reference evidence="2" key="1">
    <citation type="journal article" date="2014" name="Int. J. Syst. Evol. Microbiol.">
        <title>Complete genome sequence of Corynebacterium casei LMG S-19264T (=DSM 44701T), isolated from a smear-ripened cheese.</title>
        <authorList>
            <consortium name="US DOE Joint Genome Institute (JGI-PGF)"/>
            <person name="Walter F."/>
            <person name="Albersmeier A."/>
            <person name="Kalinowski J."/>
            <person name="Ruckert C."/>
        </authorList>
    </citation>
    <scope>NUCLEOTIDE SEQUENCE</scope>
    <source>
        <strain evidence="2">CGMCC 1.10859</strain>
    </source>
</reference>
<evidence type="ECO:0000313" key="2">
    <source>
        <dbReference type="EMBL" id="GHE01934.1"/>
    </source>
</evidence>
<dbReference type="EMBL" id="BNAB01000008">
    <property type="protein sequence ID" value="GHE01934.1"/>
    <property type="molecule type" value="Genomic_DNA"/>
</dbReference>